<accession>A0A1X7VV33</accession>
<sequence>MAVLETNERVPGTEHLTFASNLGNSVIAALETDKRVFGTEHLVFSSNLGNNVIDGEVALKIGQNFLQLNAVVRANRMEYAVVTANRMEYLAHCFKRGIQQSIRTLQHFLPDWQPNPRNRYLAPFLAAPII</sequence>
<dbReference type="Proteomes" id="UP000007879">
    <property type="component" value="Unassembled WGS sequence"/>
</dbReference>
<proteinExistence type="predicted"/>
<evidence type="ECO:0000313" key="1">
    <source>
        <dbReference type="EnsemblMetazoa" id="Aqu2.1.43730_001"/>
    </source>
</evidence>
<name>A0A1X7VV33_AMPQE</name>
<dbReference type="KEGG" id="aqu:109581476"/>
<reference evidence="2" key="1">
    <citation type="journal article" date="2010" name="Nature">
        <title>The Amphimedon queenslandica genome and the evolution of animal complexity.</title>
        <authorList>
            <person name="Srivastava M."/>
            <person name="Simakov O."/>
            <person name="Chapman J."/>
            <person name="Fahey B."/>
            <person name="Gauthier M.E."/>
            <person name="Mitros T."/>
            <person name="Richards G.S."/>
            <person name="Conaco C."/>
            <person name="Dacre M."/>
            <person name="Hellsten U."/>
            <person name="Larroux C."/>
            <person name="Putnam N.H."/>
            <person name="Stanke M."/>
            <person name="Adamska M."/>
            <person name="Darling A."/>
            <person name="Degnan S.M."/>
            <person name="Oakley T.H."/>
            <person name="Plachetzki D.C."/>
            <person name="Zhai Y."/>
            <person name="Adamski M."/>
            <person name="Calcino A."/>
            <person name="Cummins S.F."/>
            <person name="Goodstein D.M."/>
            <person name="Harris C."/>
            <person name="Jackson D.J."/>
            <person name="Leys S.P."/>
            <person name="Shu S."/>
            <person name="Woodcroft B.J."/>
            <person name="Vervoort M."/>
            <person name="Kosik K.S."/>
            <person name="Manning G."/>
            <person name="Degnan B.M."/>
            <person name="Rokhsar D.S."/>
        </authorList>
    </citation>
    <scope>NUCLEOTIDE SEQUENCE [LARGE SCALE GENOMIC DNA]</scope>
</reference>
<reference evidence="1" key="2">
    <citation type="submission" date="2017-05" db="UniProtKB">
        <authorList>
            <consortium name="EnsemblMetazoa"/>
        </authorList>
    </citation>
    <scope>IDENTIFICATION</scope>
</reference>
<keyword evidence="2" id="KW-1185">Reference proteome</keyword>
<dbReference type="EnsemblMetazoa" id="XM_019995600.1">
    <property type="protein sequence ID" value="XP_019851159.1"/>
    <property type="gene ID" value="LOC109581476"/>
</dbReference>
<dbReference type="EnsemblMetazoa" id="Aqu2.1.43730_001">
    <property type="protein sequence ID" value="Aqu2.1.43730_001"/>
    <property type="gene ID" value="Aqu2.1.43730"/>
</dbReference>
<dbReference type="InParanoid" id="A0A1X7VV33"/>
<dbReference type="AlphaFoldDB" id="A0A1X7VV33"/>
<protein>
    <submittedName>
        <fullName evidence="1">Uncharacterized protein</fullName>
    </submittedName>
</protein>
<evidence type="ECO:0000313" key="2">
    <source>
        <dbReference type="Proteomes" id="UP000007879"/>
    </source>
</evidence>
<organism evidence="1">
    <name type="scientific">Amphimedon queenslandica</name>
    <name type="common">Sponge</name>
    <dbReference type="NCBI Taxonomy" id="400682"/>
    <lineage>
        <taxon>Eukaryota</taxon>
        <taxon>Metazoa</taxon>
        <taxon>Porifera</taxon>
        <taxon>Demospongiae</taxon>
        <taxon>Heteroscleromorpha</taxon>
        <taxon>Haplosclerida</taxon>
        <taxon>Niphatidae</taxon>
        <taxon>Amphimedon</taxon>
    </lineage>
</organism>
<gene>
    <name evidence="1" type="primary">109581476</name>
</gene>